<evidence type="ECO:0000256" key="4">
    <source>
        <dbReference type="PIRNR" id="PIRNR028043"/>
    </source>
</evidence>
<dbReference type="PIRSF" id="PIRSF028043">
    <property type="entry name" value="PP2A_B56"/>
    <property type="match status" value="1"/>
</dbReference>
<dbReference type="AlphaFoldDB" id="A0AAN9TUH0"/>
<dbReference type="PANTHER" id="PTHR10257">
    <property type="entry name" value="SERINE/THREONINE PROTEIN PHOSPHATASE 2A PP2A REGULATORY SUBUNIT B"/>
    <property type="match status" value="1"/>
</dbReference>
<gene>
    <name evidence="6" type="ORF">V9T40_002979</name>
</gene>
<dbReference type="EMBL" id="JBBCAQ010000006">
    <property type="protein sequence ID" value="KAK7602980.1"/>
    <property type="molecule type" value="Genomic_DNA"/>
</dbReference>
<dbReference type="GO" id="GO:0005634">
    <property type="term" value="C:nucleus"/>
    <property type="evidence" value="ECO:0007669"/>
    <property type="project" value="UniProtKB-SubCell"/>
</dbReference>
<comment type="caution">
    <text evidence="6">The sequence shown here is derived from an EMBL/GenBank/DDBJ whole genome shotgun (WGS) entry which is preliminary data.</text>
</comment>
<dbReference type="GO" id="GO:0000159">
    <property type="term" value="C:protein phosphatase type 2A complex"/>
    <property type="evidence" value="ECO:0007669"/>
    <property type="project" value="UniProtKB-UniRule"/>
</dbReference>
<evidence type="ECO:0000256" key="2">
    <source>
        <dbReference type="ARBA" id="ARBA00009745"/>
    </source>
</evidence>
<sequence>MHPTGVHATSNKPILADSPTDSLKSGLCKTSSLDNGLDLLIGADSISIASSVGSSDTTTPSSPPSVIYCVGSHRRAACGTPVDSGNRELVQLASLHDTPSSEQEELFKQKLRQCCVLFDFVSDPLSDIKWKEVKRDALQEMVEYVTTQKNVITEAIYPEAVHMFSVNVFRTLPPCSNPNGAEFDPEEDEPTLEAAWPHLQLVYEFFLRFIESQDFVPQIAKKYIDQKFVLMLLELFDSEDPRERDFLKTTLHRIYGKFLGLRAYIRKQINNIFYRFIYETEHHNGIAELLEILGSIINGFALPLKEEHKVFLLKVLLPLHKVKSLSAYHPQLAYCVVQFLEKDASLSEKVVRSLLKYWPKTHSPKEVMFLNEMEEILDVIEPAEFQKIMVPLFQQLAKCISSPHFQVAERALYYWNNEYVMSLISDNVNVILPIMFAPLYRNSKNHWNKTIHGLIYNALKLFTEMNQKLFDECTQKYKNERMREKDKLKDREEKWIRLETLAKQNPGYHCNGDDSLTDSSVCSPTGNDVDVDDFDIYERIELGTKIVEKQKKDKPLLRRKSELPHDTYTVKALTDHKRADEYLSTPPDVNKC</sequence>
<evidence type="ECO:0000256" key="5">
    <source>
        <dbReference type="SAM" id="MobiDB-lite"/>
    </source>
</evidence>
<evidence type="ECO:0000313" key="6">
    <source>
        <dbReference type="EMBL" id="KAK7602980.1"/>
    </source>
</evidence>
<dbReference type="FunFam" id="1.25.10.10:FF:000003">
    <property type="entry name" value="Serine/threonine-protein phosphatase 2A 56 kDa regulatory subunit"/>
    <property type="match status" value="1"/>
</dbReference>
<accession>A0AAN9TUH0</accession>
<proteinExistence type="inferred from homology"/>
<dbReference type="Pfam" id="PF01603">
    <property type="entry name" value="B56"/>
    <property type="match status" value="1"/>
</dbReference>
<evidence type="ECO:0000313" key="7">
    <source>
        <dbReference type="Proteomes" id="UP001367676"/>
    </source>
</evidence>
<keyword evidence="7" id="KW-1185">Reference proteome</keyword>
<keyword evidence="3" id="KW-0539">Nucleus</keyword>
<name>A0AAN9TUH0_9HEMI</name>
<evidence type="ECO:0000256" key="1">
    <source>
        <dbReference type="ARBA" id="ARBA00004123"/>
    </source>
</evidence>
<organism evidence="6 7">
    <name type="scientific">Parthenolecanium corni</name>
    <dbReference type="NCBI Taxonomy" id="536013"/>
    <lineage>
        <taxon>Eukaryota</taxon>
        <taxon>Metazoa</taxon>
        <taxon>Ecdysozoa</taxon>
        <taxon>Arthropoda</taxon>
        <taxon>Hexapoda</taxon>
        <taxon>Insecta</taxon>
        <taxon>Pterygota</taxon>
        <taxon>Neoptera</taxon>
        <taxon>Paraneoptera</taxon>
        <taxon>Hemiptera</taxon>
        <taxon>Sternorrhyncha</taxon>
        <taxon>Coccoidea</taxon>
        <taxon>Coccidae</taxon>
        <taxon>Parthenolecanium</taxon>
    </lineage>
</organism>
<dbReference type="InterPro" id="IPR002554">
    <property type="entry name" value="PP2A_B56"/>
</dbReference>
<dbReference type="PANTHER" id="PTHR10257:SF3">
    <property type="entry name" value="SERINE_THREONINE-PROTEIN PHOSPHATASE 2A 56 KDA REGULATORY SUBUNIT GAMMA ISOFORM"/>
    <property type="match status" value="1"/>
</dbReference>
<protein>
    <recommendedName>
        <fullName evidence="4">Serine/threonine protein phosphatase 2A regulatory subunit</fullName>
    </recommendedName>
</protein>
<evidence type="ECO:0000256" key="3">
    <source>
        <dbReference type="ARBA" id="ARBA00023242"/>
    </source>
</evidence>
<dbReference type="InterPro" id="IPR016024">
    <property type="entry name" value="ARM-type_fold"/>
</dbReference>
<dbReference type="GO" id="GO:0072542">
    <property type="term" value="F:protein phosphatase activator activity"/>
    <property type="evidence" value="ECO:0007669"/>
    <property type="project" value="TreeGrafter"/>
</dbReference>
<dbReference type="Proteomes" id="UP001367676">
    <property type="component" value="Unassembled WGS sequence"/>
</dbReference>
<comment type="similarity">
    <text evidence="2">Belongs to the phosphatase 2A regulatory subunit B56 family.</text>
</comment>
<dbReference type="GO" id="GO:0007165">
    <property type="term" value="P:signal transduction"/>
    <property type="evidence" value="ECO:0007669"/>
    <property type="project" value="InterPro"/>
</dbReference>
<dbReference type="GO" id="GO:0005829">
    <property type="term" value="C:cytosol"/>
    <property type="evidence" value="ECO:0007669"/>
    <property type="project" value="TreeGrafter"/>
</dbReference>
<dbReference type="InterPro" id="IPR011989">
    <property type="entry name" value="ARM-like"/>
</dbReference>
<dbReference type="Gene3D" id="1.25.10.10">
    <property type="entry name" value="Leucine-rich Repeat Variant"/>
    <property type="match status" value="1"/>
</dbReference>
<dbReference type="SUPFAM" id="SSF48371">
    <property type="entry name" value="ARM repeat"/>
    <property type="match status" value="1"/>
</dbReference>
<comment type="subcellular location">
    <subcellularLocation>
        <location evidence="1">Nucleus</location>
    </subcellularLocation>
</comment>
<feature type="region of interest" description="Disordered" evidence="5">
    <location>
        <begin position="1"/>
        <end position="21"/>
    </location>
</feature>
<reference evidence="6 7" key="1">
    <citation type="submission" date="2024-03" db="EMBL/GenBank/DDBJ databases">
        <title>Adaptation during the transition from Ophiocordyceps entomopathogen to insect associate is accompanied by gene loss and intensified selection.</title>
        <authorList>
            <person name="Ward C.M."/>
            <person name="Onetto C.A."/>
            <person name="Borneman A.R."/>
        </authorList>
    </citation>
    <scope>NUCLEOTIDE SEQUENCE [LARGE SCALE GENOMIC DNA]</scope>
    <source>
        <strain evidence="6">AWRI1</strain>
        <tissue evidence="6">Single Adult Female</tissue>
    </source>
</reference>